<dbReference type="Proteomes" id="UP000233435">
    <property type="component" value="Unassembled WGS sequence"/>
</dbReference>
<dbReference type="EMBL" id="PJEO01000014">
    <property type="protein sequence ID" value="PKQ46301.1"/>
    <property type="molecule type" value="Genomic_DNA"/>
</dbReference>
<keyword evidence="4" id="KW-0378">Hydrolase</keyword>
<name>A0A2N3HMX6_9FLAO</name>
<keyword evidence="2" id="KW-0479">Metal-binding</keyword>
<sequence>MQKSLSILLTFLFMHSFQLHAEDDWGATGHRTVGEIASHYLTSKTKRKIRKLLNKQSLGLVSTHADEIKSDKRYDKFSTWHYINMPMEADYDVSKQHPEGDLVSAIAFCKSVILDKNASDDDKAFYLKLLIHFIGDLHQPLHVALEEDRGGNDFKLQWFYNDTNLHSVWDSKMIDDYGMGYLELANNEDYLTKDDIQELQKGTVIDWVNDTHKLTRDVYANVKPGDNLRYEYSYKYMNVARKQIQIAGVRLAKILNELF</sequence>
<keyword evidence="6" id="KW-0325">Glycoprotein</keyword>
<organism evidence="8 9">
    <name type="scientific">Confluentibacter flavum</name>
    <dbReference type="NCBI Taxonomy" id="1909700"/>
    <lineage>
        <taxon>Bacteria</taxon>
        <taxon>Pseudomonadati</taxon>
        <taxon>Bacteroidota</taxon>
        <taxon>Flavobacteriia</taxon>
        <taxon>Flavobacteriales</taxon>
        <taxon>Flavobacteriaceae</taxon>
        <taxon>Confluentibacter</taxon>
    </lineage>
</organism>
<dbReference type="AlphaFoldDB" id="A0A2N3HMX6"/>
<proteinExistence type="predicted"/>
<keyword evidence="9" id="KW-1185">Reference proteome</keyword>
<dbReference type="Gene3D" id="1.10.575.10">
    <property type="entry name" value="P1 Nuclease"/>
    <property type="match status" value="1"/>
</dbReference>
<evidence type="ECO:0000256" key="4">
    <source>
        <dbReference type="ARBA" id="ARBA00022801"/>
    </source>
</evidence>
<evidence type="ECO:0000256" key="7">
    <source>
        <dbReference type="SAM" id="SignalP"/>
    </source>
</evidence>
<dbReference type="PANTHER" id="PTHR33146:SF26">
    <property type="entry name" value="ENDONUCLEASE 4"/>
    <property type="match status" value="1"/>
</dbReference>
<dbReference type="PANTHER" id="PTHR33146">
    <property type="entry name" value="ENDONUCLEASE 4"/>
    <property type="match status" value="1"/>
</dbReference>
<dbReference type="RefSeq" id="WP_106658578.1">
    <property type="nucleotide sequence ID" value="NZ_PJEO01000014.1"/>
</dbReference>
<evidence type="ECO:0000313" key="9">
    <source>
        <dbReference type="Proteomes" id="UP000233435"/>
    </source>
</evidence>
<dbReference type="GO" id="GO:0004519">
    <property type="term" value="F:endonuclease activity"/>
    <property type="evidence" value="ECO:0007669"/>
    <property type="project" value="UniProtKB-KW"/>
</dbReference>
<protein>
    <submittedName>
        <fullName evidence="8">S1/P1 Nuclease</fullName>
    </submittedName>
</protein>
<dbReference type="GO" id="GO:0016788">
    <property type="term" value="F:hydrolase activity, acting on ester bonds"/>
    <property type="evidence" value="ECO:0007669"/>
    <property type="project" value="InterPro"/>
</dbReference>
<evidence type="ECO:0000256" key="6">
    <source>
        <dbReference type="ARBA" id="ARBA00023180"/>
    </source>
</evidence>
<feature type="chain" id="PRO_5014606509" evidence="7">
    <location>
        <begin position="22"/>
        <end position="259"/>
    </location>
</feature>
<dbReference type="Pfam" id="PF02265">
    <property type="entry name" value="S1-P1_nuclease"/>
    <property type="match status" value="1"/>
</dbReference>
<dbReference type="GO" id="GO:0046872">
    <property type="term" value="F:metal ion binding"/>
    <property type="evidence" value="ECO:0007669"/>
    <property type="project" value="UniProtKB-KW"/>
</dbReference>
<keyword evidence="3" id="KW-0255">Endonuclease</keyword>
<feature type="signal peptide" evidence="7">
    <location>
        <begin position="1"/>
        <end position="21"/>
    </location>
</feature>
<dbReference type="GO" id="GO:0006308">
    <property type="term" value="P:DNA catabolic process"/>
    <property type="evidence" value="ECO:0007669"/>
    <property type="project" value="InterPro"/>
</dbReference>
<dbReference type="GO" id="GO:0003676">
    <property type="term" value="F:nucleic acid binding"/>
    <property type="evidence" value="ECO:0007669"/>
    <property type="project" value="InterPro"/>
</dbReference>
<comment type="caution">
    <text evidence="8">The sequence shown here is derived from an EMBL/GenBank/DDBJ whole genome shotgun (WGS) entry which is preliminary data.</text>
</comment>
<evidence type="ECO:0000256" key="5">
    <source>
        <dbReference type="ARBA" id="ARBA00023157"/>
    </source>
</evidence>
<evidence type="ECO:0000256" key="2">
    <source>
        <dbReference type="ARBA" id="ARBA00022723"/>
    </source>
</evidence>
<evidence type="ECO:0000256" key="1">
    <source>
        <dbReference type="ARBA" id="ARBA00022722"/>
    </source>
</evidence>
<dbReference type="SUPFAM" id="SSF48537">
    <property type="entry name" value="Phospholipase C/P1 nuclease"/>
    <property type="match status" value="1"/>
</dbReference>
<keyword evidence="7" id="KW-0732">Signal</keyword>
<dbReference type="InterPro" id="IPR008947">
    <property type="entry name" value="PLipase_C/P1_nuclease_dom_sf"/>
</dbReference>
<dbReference type="InterPro" id="IPR003154">
    <property type="entry name" value="S1/P1nuclease"/>
</dbReference>
<reference evidence="8 9" key="1">
    <citation type="submission" date="2017-12" db="EMBL/GenBank/DDBJ databases">
        <title>Confluentibacter flavum sp. nov., isolated from the saline lake.</title>
        <authorList>
            <person name="Yu L."/>
        </authorList>
    </citation>
    <scope>NUCLEOTIDE SEQUENCE [LARGE SCALE GENOMIC DNA]</scope>
    <source>
        <strain evidence="8 9">3B</strain>
    </source>
</reference>
<dbReference type="OrthoDB" id="267579at2"/>
<accession>A0A2N3HMX6</accession>
<keyword evidence="5" id="KW-1015">Disulfide bond</keyword>
<evidence type="ECO:0000313" key="8">
    <source>
        <dbReference type="EMBL" id="PKQ46301.1"/>
    </source>
</evidence>
<dbReference type="CDD" id="cd11010">
    <property type="entry name" value="S1-P1_nuclease"/>
    <property type="match status" value="1"/>
</dbReference>
<keyword evidence="1" id="KW-0540">Nuclease</keyword>
<evidence type="ECO:0000256" key="3">
    <source>
        <dbReference type="ARBA" id="ARBA00022759"/>
    </source>
</evidence>
<gene>
    <name evidence="8" type="ORF">CSW08_03830</name>
</gene>